<dbReference type="InterPro" id="IPR007404">
    <property type="entry name" value="YdjM-like"/>
</dbReference>
<dbReference type="RefSeq" id="WP_053006418.1">
    <property type="nucleotide sequence ID" value="NZ_LDZY01000008.1"/>
</dbReference>
<comment type="caution">
    <text evidence="2">The sequence shown here is derived from an EMBL/GenBank/DDBJ whole genome shotgun (WGS) entry which is preliminary data.</text>
</comment>
<dbReference type="Pfam" id="PF04307">
    <property type="entry name" value="YdjM"/>
    <property type="match status" value="1"/>
</dbReference>
<evidence type="ECO:0000313" key="2">
    <source>
        <dbReference type="EMBL" id="KLU65354.1"/>
    </source>
</evidence>
<name>A0A0J1FPC3_9FIRM</name>
<dbReference type="PANTHER" id="PTHR35531:SF1">
    <property type="entry name" value="INNER MEMBRANE PROTEIN YBCI-RELATED"/>
    <property type="match status" value="1"/>
</dbReference>
<organism evidence="2 3">
    <name type="scientific">Desulfosporosinus acididurans</name>
    <dbReference type="NCBI Taxonomy" id="476652"/>
    <lineage>
        <taxon>Bacteria</taxon>
        <taxon>Bacillati</taxon>
        <taxon>Bacillota</taxon>
        <taxon>Clostridia</taxon>
        <taxon>Eubacteriales</taxon>
        <taxon>Desulfitobacteriaceae</taxon>
        <taxon>Desulfosporosinus</taxon>
    </lineage>
</organism>
<dbReference type="PANTHER" id="PTHR35531">
    <property type="entry name" value="INNER MEMBRANE PROTEIN YBCI-RELATED"/>
    <property type="match status" value="1"/>
</dbReference>
<protein>
    <submittedName>
        <fullName evidence="2">Inner membrane protein</fullName>
    </submittedName>
</protein>
<feature type="transmembrane region" description="Helical" evidence="1">
    <location>
        <begin position="12"/>
        <end position="28"/>
    </location>
</feature>
<feature type="transmembrane region" description="Helical" evidence="1">
    <location>
        <begin position="200"/>
        <end position="217"/>
    </location>
</feature>
<accession>A0A0J1FPC3</accession>
<keyword evidence="1" id="KW-0472">Membrane</keyword>
<feature type="transmembrane region" description="Helical" evidence="1">
    <location>
        <begin position="125"/>
        <end position="144"/>
    </location>
</feature>
<dbReference type="STRING" id="476652.DEAC_c24910"/>
<dbReference type="AlphaFoldDB" id="A0A0J1FPC3"/>
<sequence>MIRQIMMGKTHIAIGLAAATFTAPMLRWPGLDNGLLTFAVSAGAVVLGSLAPDLDQPGSTATKEIAGPFGKSRIAAMLGGAAAIYISDKINLKFNGYDFRLAIMVIGIILLIMAFIKHRGITHSLIGIIAAWYAFNTLQGLTIYKHYIGIPIVEPFMVGYIVHIAADFFSGGIAPLYPFVKKRIKFPVSIKTGGILDKLLIRYLALFLAIVRMLNMSNKLMAFVVRKG</sequence>
<dbReference type="EMBL" id="LDZY01000008">
    <property type="protein sequence ID" value="KLU65354.1"/>
    <property type="molecule type" value="Genomic_DNA"/>
</dbReference>
<feature type="transmembrane region" description="Helical" evidence="1">
    <location>
        <begin position="156"/>
        <end position="180"/>
    </location>
</feature>
<dbReference type="PATRIC" id="fig|476652.3.peg.2602"/>
<evidence type="ECO:0000313" key="3">
    <source>
        <dbReference type="Proteomes" id="UP000036356"/>
    </source>
</evidence>
<keyword evidence="1" id="KW-0812">Transmembrane</keyword>
<dbReference type="InterPro" id="IPR016956">
    <property type="entry name" value="YdjM"/>
</dbReference>
<reference evidence="2 3" key="1">
    <citation type="submission" date="2015-06" db="EMBL/GenBank/DDBJ databases">
        <title>Draft genome of the moderately acidophilic sulfate reducer Candidatus Desulfosporosinus acididurans strain M1.</title>
        <authorList>
            <person name="Poehlein A."/>
            <person name="Petzsch P."/>
            <person name="Johnson B.D."/>
            <person name="Schloemann M."/>
            <person name="Daniel R."/>
            <person name="Muehling M."/>
        </authorList>
    </citation>
    <scope>NUCLEOTIDE SEQUENCE [LARGE SCALE GENOMIC DNA]</scope>
    <source>
        <strain evidence="2 3">M1</strain>
    </source>
</reference>
<dbReference type="Proteomes" id="UP000036356">
    <property type="component" value="Unassembled WGS sequence"/>
</dbReference>
<keyword evidence="3" id="KW-1185">Reference proteome</keyword>
<evidence type="ECO:0000256" key="1">
    <source>
        <dbReference type="SAM" id="Phobius"/>
    </source>
</evidence>
<feature type="transmembrane region" description="Helical" evidence="1">
    <location>
        <begin position="99"/>
        <end position="116"/>
    </location>
</feature>
<gene>
    <name evidence="2" type="ORF">DEAC_c24910</name>
</gene>
<dbReference type="PIRSF" id="PIRSF030780">
    <property type="entry name" value="Md_memb_hyd_prd"/>
    <property type="match status" value="1"/>
</dbReference>
<proteinExistence type="predicted"/>
<keyword evidence="1" id="KW-1133">Transmembrane helix</keyword>